<name>A0A926HN30_9FIRM</name>
<keyword evidence="1" id="KW-0812">Transmembrane</keyword>
<reference evidence="2" key="1">
    <citation type="submission" date="2020-08" db="EMBL/GenBank/DDBJ databases">
        <title>Genome public.</title>
        <authorList>
            <person name="Liu C."/>
            <person name="Sun Q."/>
        </authorList>
    </citation>
    <scope>NUCLEOTIDE SEQUENCE</scope>
    <source>
        <strain evidence="2">NSJ-40</strain>
    </source>
</reference>
<organism evidence="2 3">
    <name type="scientific">Yeguia hominis</name>
    <dbReference type="NCBI Taxonomy" id="2763662"/>
    <lineage>
        <taxon>Bacteria</taxon>
        <taxon>Bacillati</taxon>
        <taxon>Bacillota</taxon>
        <taxon>Clostridia</taxon>
        <taxon>Eubacteriales</taxon>
        <taxon>Yeguiaceae</taxon>
        <taxon>Yeguia</taxon>
    </lineage>
</organism>
<accession>A0A926HN30</accession>
<feature type="transmembrane region" description="Helical" evidence="1">
    <location>
        <begin position="75"/>
        <end position="96"/>
    </location>
</feature>
<feature type="transmembrane region" description="Helical" evidence="1">
    <location>
        <begin position="42"/>
        <end position="63"/>
    </location>
</feature>
<evidence type="ECO:0000313" key="2">
    <source>
        <dbReference type="EMBL" id="MBC8533777.1"/>
    </source>
</evidence>
<sequence>MNLLEKKRPIRLLCSYALAIVSALVLRAIVKRMNLPETHPGFVIPFLLIPGSCIISFFWSFISMITANYPKYRQVLHAILMIMWLVIFVVATVNSICSVLG</sequence>
<proteinExistence type="predicted"/>
<keyword evidence="1" id="KW-0472">Membrane</keyword>
<dbReference type="Proteomes" id="UP000651482">
    <property type="component" value="Unassembled WGS sequence"/>
</dbReference>
<keyword evidence="3" id="KW-1185">Reference proteome</keyword>
<dbReference type="RefSeq" id="WP_249319428.1">
    <property type="nucleotide sequence ID" value="NZ_JACRSN010000008.1"/>
</dbReference>
<evidence type="ECO:0000256" key="1">
    <source>
        <dbReference type="SAM" id="Phobius"/>
    </source>
</evidence>
<keyword evidence="1" id="KW-1133">Transmembrane helix</keyword>
<evidence type="ECO:0000313" key="3">
    <source>
        <dbReference type="Proteomes" id="UP000651482"/>
    </source>
</evidence>
<dbReference type="AlphaFoldDB" id="A0A926HN30"/>
<dbReference type="EMBL" id="JACRSN010000008">
    <property type="protein sequence ID" value="MBC8533777.1"/>
    <property type="molecule type" value="Genomic_DNA"/>
</dbReference>
<feature type="transmembrane region" description="Helical" evidence="1">
    <location>
        <begin position="12"/>
        <end position="30"/>
    </location>
</feature>
<protein>
    <submittedName>
        <fullName evidence="2">Uncharacterized protein</fullName>
    </submittedName>
</protein>
<gene>
    <name evidence="2" type="ORF">IAG03_07120</name>
</gene>
<comment type="caution">
    <text evidence="2">The sequence shown here is derived from an EMBL/GenBank/DDBJ whole genome shotgun (WGS) entry which is preliminary data.</text>
</comment>